<sequence length="124" mass="13342">MASVANSLIVIVLFSLISQGLCVICTNNDIKIVTTGSGRVVQGKPEWNVVVTNSCKCPQAKIKVNIKAFQSVEPVNSSILSQLDVITYMLINGDTLAPGASVKFSYAWDFAFRIFPADSLSIPC</sequence>
<feature type="signal peptide" evidence="2">
    <location>
        <begin position="1"/>
        <end position="22"/>
    </location>
</feature>
<evidence type="ECO:0000313" key="3">
    <source>
        <dbReference type="EMBL" id="KAK9945961.1"/>
    </source>
</evidence>
<keyword evidence="4" id="KW-1185">Reference proteome</keyword>
<protein>
    <submittedName>
        <fullName evidence="3">Uncharacterized protein</fullName>
    </submittedName>
</protein>
<dbReference type="PANTHER" id="PTHR33184:SF11">
    <property type="entry name" value="BETA-1,3-N-ACETYLGLUCOSAMINYLTRANSFERASE FAMILY PROTEIN"/>
    <property type="match status" value="1"/>
</dbReference>
<proteinExistence type="predicted"/>
<evidence type="ECO:0000256" key="2">
    <source>
        <dbReference type="SAM" id="SignalP"/>
    </source>
</evidence>
<dbReference type="Proteomes" id="UP001457282">
    <property type="component" value="Unassembled WGS sequence"/>
</dbReference>
<accession>A0AAW1Y9X8</accession>
<dbReference type="EMBL" id="JBEDUW010000002">
    <property type="protein sequence ID" value="KAK9945961.1"/>
    <property type="molecule type" value="Genomic_DNA"/>
</dbReference>
<gene>
    <name evidence="3" type="ORF">M0R45_011449</name>
</gene>
<name>A0AAW1Y9X8_RUBAR</name>
<evidence type="ECO:0000313" key="4">
    <source>
        <dbReference type="Proteomes" id="UP001457282"/>
    </source>
</evidence>
<dbReference type="AlphaFoldDB" id="A0AAW1Y9X8"/>
<organism evidence="3 4">
    <name type="scientific">Rubus argutus</name>
    <name type="common">Southern blackberry</name>
    <dbReference type="NCBI Taxonomy" id="59490"/>
    <lineage>
        <taxon>Eukaryota</taxon>
        <taxon>Viridiplantae</taxon>
        <taxon>Streptophyta</taxon>
        <taxon>Embryophyta</taxon>
        <taxon>Tracheophyta</taxon>
        <taxon>Spermatophyta</taxon>
        <taxon>Magnoliopsida</taxon>
        <taxon>eudicotyledons</taxon>
        <taxon>Gunneridae</taxon>
        <taxon>Pentapetalae</taxon>
        <taxon>rosids</taxon>
        <taxon>fabids</taxon>
        <taxon>Rosales</taxon>
        <taxon>Rosaceae</taxon>
        <taxon>Rosoideae</taxon>
        <taxon>Rosoideae incertae sedis</taxon>
        <taxon>Rubus</taxon>
    </lineage>
</organism>
<dbReference type="InterPro" id="IPR040361">
    <property type="entry name" value="TPD1"/>
</dbReference>
<comment type="caution">
    <text evidence="3">The sequence shown here is derived from an EMBL/GenBank/DDBJ whole genome shotgun (WGS) entry which is preliminary data.</text>
</comment>
<dbReference type="PANTHER" id="PTHR33184">
    <property type="entry name" value="PROTEIN TAPETUM DETERMINANT 1-LIKE-RELATED"/>
    <property type="match status" value="1"/>
</dbReference>
<dbReference type="Pfam" id="PF24068">
    <property type="entry name" value="TPD1_C"/>
    <property type="match status" value="1"/>
</dbReference>
<reference evidence="3 4" key="1">
    <citation type="journal article" date="2023" name="G3 (Bethesda)">
        <title>A chromosome-length genome assembly and annotation of blackberry (Rubus argutus, cv. 'Hillquist').</title>
        <authorList>
            <person name="Bruna T."/>
            <person name="Aryal R."/>
            <person name="Dudchenko O."/>
            <person name="Sargent D.J."/>
            <person name="Mead D."/>
            <person name="Buti M."/>
            <person name="Cavallini A."/>
            <person name="Hytonen T."/>
            <person name="Andres J."/>
            <person name="Pham M."/>
            <person name="Weisz D."/>
            <person name="Mascagni F."/>
            <person name="Usai G."/>
            <person name="Natali L."/>
            <person name="Bassil N."/>
            <person name="Fernandez G.E."/>
            <person name="Lomsadze A."/>
            <person name="Armour M."/>
            <person name="Olukolu B."/>
            <person name="Poorten T."/>
            <person name="Britton C."/>
            <person name="Davik J."/>
            <person name="Ashrafi H."/>
            <person name="Aiden E.L."/>
            <person name="Borodovsky M."/>
            <person name="Worthington M."/>
        </authorList>
    </citation>
    <scope>NUCLEOTIDE SEQUENCE [LARGE SCALE GENOMIC DNA]</scope>
    <source>
        <strain evidence="3">PI 553951</strain>
    </source>
</reference>
<keyword evidence="1 2" id="KW-0732">Signal</keyword>
<feature type="chain" id="PRO_5043441571" evidence="2">
    <location>
        <begin position="23"/>
        <end position="124"/>
    </location>
</feature>
<dbReference type="GO" id="GO:0001709">
    <property type="term" value="P:cell fate determination"/>
    <property type="evidence" value="ECO:0007669"/>
    <property type="project" value="TreeGrafter"/>
</dbReference>
<evidence type="ECO:0000256" key="1">
    <source>
        <dbReference type="ARBA" id="ARBA00022729"/>
    </source>
</evidence>